<reference evidence="12 13" key="2">
    <citation type="journal article" date="2014" name="J. Gen. Appl. Microbiol.">
        <title>The early diverging ascomycetous budding yeast Saitoella complicata has three histone deacetylases belonging to the Clr6, Hos2, and Rpd3 lineages.</title>
        <authorList>
            <person name="Nishida H."/>
            <person name="Matsumoto T."/>
            <person name="Kondo S."/>
            <person name="Hamamoto M."/>
            <person name="Yoshikawa H."/>
        </authorList>
    </citation>
    <scope>NUCLEOTIDE SEQUENCE [LARGE SCALE GENOMIC DNA]</scope>
    <source>
        <strain evidence="12 13">NRRL Y-17804</strain>
    </source>
</reference>
<keyword evidence="5 10" id="KW-0378">Hydrolase</keyword>
<dbReference type="Pfam" id="PF00150">
    <property type="entry name" value="Cellulase"/>
    <property type="match status" value="1"/>
</dbReference>
<dbReference type="STRING" id="698492.A0A0E9NAF0"/>
<dbReference type="PANTHER" id="PTHR31297">
    <property type="entry name" value="GLUCAN ENDO-1,6-BETA-GLUCOSIDASE B"/>
    <property type="match status" value="1"/>
</dbReference>
<reference evidence="12 13" key="1">
    <citation type="journal article" date="2011" name="J. Gen. Appl. Microbiol.">
        <title>Draft genome sequencing of the enigmatic yeast Saitoella complicata.</title>
        <authorList>
            <person name="Nishida H."/>
            <person name="Hamamoto M."/>
            <person name="Sugiyama J."/>
        </authorList>
    </citation>
    <scope>NUCLEOTIDE SEQUENCE [LARGE SCALE GENOMIC DNA]</scope>
    <source>
        <strain evidence="12 13">NRRL Y-17804</strain>
    </source>
</reference>
<evidence type="ECO:0000256" key="10">
    <source>
        <dbReference type="RuleBase" id="RU361153"/>
    </source>
</evidence>
<evidence type="ECO:0000313" key="12">
    <source>
        <dbReference type="EMBL" id="GAO46814.1"/>
    </source>
</evidence>
<comment type="similarity">
    <text evidence="2 10">Belongs to the glycosyl hydrolase 5 (cellulase A) family.</text>
</comment>
<dbReference type="SUPFAM" id="SSF51445">
    <property type="entry name" value="(Trans)glycosidases"/>
    <property type="match status" value="1"/>
</dbReference>
<keyword evidence="4" id="KW-0732">Signal</keyword>
<feature type="domain" description="Glycoside hydrolase family 5" evidence="11">
    <location>
        <begin position="102"/>
        <end position="330"/>
    </location>
</feature>
<evidence type="ECO:0000256" key="5">
    <source>
        <dbReference type="ARBA" id="ARBA00022801"/>
    </source>
</evidence>
<dbReference type="Gene3D" id="3.20.20.80">
    <property type="entry name" value="Glycosidases"/>
    <property type="match status" value="1"/>
</dbReference>
<dbReference type="PANTHER" id="PTHR31297:SF1">
    <property type="entry name" value="GLUCAN 1,3-BETA-GLUCOSIDASE I_II-RELATED"/>
    <property type="match status" value="1"/>
</dbReference>
<dbReference type="InterPro" id="IPR017853">
    <property type="entry name" value="GH"/>
</dbReference>
<evidence type="ECO:0000256" key="3">
    <source>
        <dbReference type="ARBA" id="ARBA00022525"/>
    </source>
</evidence>
<comment type="subcellular location">
    <subcellularLocation>
        <location evidence="1">Secreted</location>
    </subcellularLocation>
</comment>
<evidence type="ECO:0000256" key="2">
    <source>
        <dbReference type="ARBA" id="ARBA00005641"/>
    </source>
</evidence>
<dbReference type="EMBL" id="BACD03000005">
    <property type="protein sequence ID" value="GAO46814.1"/>
    <property type="molecule type" value="Genomic_DNA"/>
</dbReference>
<keyword evidence="7" id="KW-0961">Cell wall biogenesis/degradation</keyword>
<keyword evidence="3" id="KW-0964">Secreted</keyword>
<dbReference type="OMA" id="GWDMQDL"/>
<evidence type="ECO:0000259" key="11">
    <source>
        <dbReference type="Pfam" id="PF00150"/>
    </source>
</evidence>
<comment type="catalytic activity">
    <reaction evidence="8">
        <text>Successive hydrolysis of beta-D-glucose units from the non-reducing ends of (1-&gt;3)-beta-D-glucans, releasing alpha-glucose.</text>
        <dbReference type="EC" id="3.2.1.58"/>
    </reaction>
</comment>
<gene>
    <name evidence="12" type="ORF">G7K_1032-t1</name>
</gene>
<dbReference type="AlphaFoldDB" id="A0A0E9NAF0"/>
<dbReference type="GO" id="GO:0071555">
    <property type="term" value="P:cell wall organization"/>
    <property type="evidence" value="ECO:0007669"/>
    <property type="project" value="UniProtKB-KW"/>
</dbReference>
<evidence type="ECO:0000313" key="13">
    <source>
        <dbReference type="Proteomes" id="UP000033140"/>
    </source>
</evidence>
<dbReference type="GO" id="GO:0009251">
    <property type="term" value="P:glucan catabolic process"/>
    <property type="evidence" value="ECO:0007669"/>
    <property type="project" value="TreeGrafter"/>
</dbReference>
<evidence type="ECO:0000256" key="7">
    <source>
        <dbReference type="ARBA" id="ARBA00023316"/>
    </source>
</evidence>
<dbReference type="GO" id="GO:0009986">
    <property type="term" value="C:cell surface"/>
    <property type="evidence" value="ECO:0007669"/>
    <property type="project" value="TreeGrafter"/>
</dbReference>
<protein>
    <recommendedName>
        <fullName evidence="9">glucan 1,3-beta-glucosidase</fullName>
        <ecNumber evidence="9">3.2.1.58</ecNumber>
    </recommendedName>
</protein>
<evidence type="ECO:0000256" key="4">
    <source>
        <dbReference type="ARBA" id="ARBA00022729"/>
    </source>
</evidence>
<comment type="caution">
    <text evidence="12">The sequence shown here is derived from an EMBL/GenBank/DDBJ whole genome shotgun (WGS) entry which is preliminary data.</text>
</comment>
<keyword evidence="6 10" id="KW-0326">Glycosidase</keyword>
<keyword evidence="13" id="KW-1185">Reference proteome</keyword>
<evidence type="ECO:0000256" key="1">
    <source>
        <dbReference type="ARBA" id="ARBA00004613"/>
    </source>
</evidence>
<dbReference type="GO" id="GO:0004338">
    <property type="term" value="F:glucan exo-1,3-beta-glucosidase activity"/>
    <property type="evidence" value="ECO:0007669"/>
    <property type="project" value="UniProtKB-EC"/>
</dbReference>
<dbReference type="Proteomes" id="UP000033140">
    <property type="component" value="Unassembled WGS sequence"/>
</dbReference>
<sequence length="437" mass="48812">MTSVHFRIAPIAIDNGMKLTRTLAAGLLALAGLVTAAPARLTKRSFDYSTEKLRGVNIGGWLVLEPWITPSLFEQFPDYGGDSPTVDEYTFCKTLGSDEAYKQLQQHWESWITYEDFKALADAGVNTVRIPIGYWAFELWNDDPYVQGQLAYFDNALAWAEELGLNVMIDLHGAPGSQNGFDNSGQRGNINWLEEDTLTLTVKVIDELASKYANHPAVTSIELLNEPLGASLNMTVIKQFYEAGYGTVRQYSSEVDVVIHDAYVGLTEWDGFMNTPDYDAVVLDTHIYQVFNNWQLELSLEDHVRAACNQSDSIGLSNQKLWTIVGEFSGAMTDCARWLNGFGIGARYDGTYYKGSSWIDSCDGESNVNSASQFSADKRANIRQFVEAQLDAYETGAGWIFWTAKTEAAPEWNFIDLVNNGVMPQPLTERWYGQQCS</sequence>
<proteinExistence type="inferred from homology"/>
<dbReference type="InterPro" id="IPR001547">
    <property type="entry name" value="Glyco_hydro_5"/>
</dbReference>
<evidence type="ECO:0000256" key="8">
    <source>
        <dbReference type="ARBA" id="ARBA00036824"/>
    </source>
</evidence>
<reference evidence="12 13" key="3">
    <citation type="journal article" date="2015" name="Genome Announc.">
        <title>Draft Genome Sequence of the Archiascomycetous Yeast Saitoella complicata.</title>
        <authorList>
            <person name="Yamauchi K."/>
            <person name="Kondo S."/>
            <person name="Hamamoto M."/>
            <person name="Takahashi Y."/>
            <person name="Ogura Y."/>
            <person name="Hayashi T."/>
            <person name="Nishida H."/>
        </authorList>
    </citation>
    <scope>NUCLEOTIDE SEQUENCE [LARGE SCALE GENOMIC DNA]</scope>
    <source>
        <strain evidence="12 13">NRRL Y-17804</strain>
    </source>
</reference>
<dbReference type="EC" id="3.2.1.58" evidence="9"/>
<organism evidence="12 13">
    <name type="scientific">Saitoella complicata (strain BCRC 22490 / CBS 7301 / JCM 7358 / NBRC 10748 / NRRL Y-17804)</name>
    <dbReference type="NCBI Taxonomy" id="698492"/>
    <lineage>
        <taxon>Eukaryota</taxon>
        <taxon>Fungi</taxon>
        <taxon>Dikarya</taxon>
        <taxon>Ascomycota</taxon>
        <taxon>Taphrinomycotina</taxon>
        <taxon>Taphrinomycotina incertae sedis</taxon>
        <taxon>Saitoella</taxon>
    </lineage>
</organism>
<evidence type="ECO:0000256" key="6">
    <source>
        <dbReference type="ARBA" id="ARBA00023295"/>
    </source>
</evidence>
<evidence type="ECO:0000256" key="9">
    <source>
        <dbReference type="ARBA" id="ARBA00038929"/>
    </source>
</evidence>
<dbReference type="InterPro" id="IPR050386">
    <property type="entry name" value="Glycosyl_hydrolase_5"/>
</dbReference>
<name>A0A0E9NAF0_SAICN</name>
<accession>A0A0E9NAF0</accession>
<dbReference type="GO" id="GO:0005576">
    <property type="term" value="C:extracellular region"/>
    <property type="evidence" value="ECO:0007669"/>
    <property type="project" value="UniProtKB-SubCell"/>
</dbReference>
<dbReference type="FunFam" id="3.20.20.80:FF:000033">
    <property type="entry name" value="Glucan 1,3-beta-glucosidase A"/>
    <property type="match status" value="1"/>
</dbReference>